<feature type="non-terminal residue" evidence="1">
    <location>
        <position position="64"/>
    </location>
</feature>
<organism evidence="1 2">
    <name type="scientific">Cetraspora pellucida</name>
    <dbReference type="NCBI Taxonomy" id="1433469"/>
    <lineage>
        <taxon>Eukaryota</taxon>
        <taxon>Fungi</taxon>
        <taxon>Fungi incertae sedis</taxon>
        <taxon>Mucoromycota</taxon>
        <taxon>Glomeromycotina</taxon>
        <taxon>Glomeromycetes</taxon>
        <taxon>Diversisporales</taxon>
        <taxon>Gigasporaceae</taxon>
        <taxon>Cetraspora</taxon>
    </lineage>
</organism>
<keyword evidence="2" id="KW-1185">Reference proteome</keyword>
<evidence type="ECO:0000313" key="2">
    <source>
        <dbReference type="Proteomes" id="UP000789366"/>
    </source>
</evidence>
<sequence>KTFKKAKEIIEDIIDNNMSEDEVIVKHAKNNSQWLGGARKSNLVQKLFSSEFYLKKKSNDLEAI</sequence>
<name>A0ACA9QBB0_9GLOM</name>
<reference evidence="1" key="1">
    <citation type="submission" date="2021-06" db="EMBL/GenBank/DDBJ databases">
        <authorList>
            <person name="Kallberg Y."/>
            <person name="Tangrot J."/>
            <person name="Rosling A."/>
        </authorList>
    </citation>
    <scope>NUCLEOTIDE SEQUENCE</scope>
    <source>
        <strain evidence="1">28 12/20/2015</strain>
    </source>
</reference>
<proteinExistence type="predicted"/>
<gene>
    <name evidence="1" type="ORF">SPELUC_LOCUS13913</name>
</gene>
<feature type="non-terminal residue" evidence="1">
    <location>
        <position position="1"/>
    </location>
</feature>
<comment type="caution">
    <text evidence="1">The sequence shown here is derived from an EMBL/GenBank/DDBJ whole genome shotgun (WGS) entry which is preliminary data.</text>
</comment>
<accession>A0ACA9QBB0</accession>
<evidence type="ECO:0000313" key="1">
    <source>
        <dbReference type="EMBL" id="CAG8742485.1"/>
    </source>
</evidence>
<dbReference type="Proteomes" id="UP000789366">
    <property type="component" value="Unassembled WGS sequence"/>
</dbReference>
<protein>
    <submittedName>
        <fullName evidence="1">15476_t:CDS:1</fullName>
    </submittedName>
</protein>
<dbReference type="EMBL" id="CAJVPW010038579">
    <property type="protein sequence ID" value="CAG8742485.1"/>
    <property type="molecule type" value="Genomic_DNA"/>
</dbReference>